<evidence type="ECO:0000313" key="3">
    <source>
        <dbReference type="EMBL" id="OAX79071.1"/>
    </source>
</evidence>
<dbReference type="GO" id="GO:0000160">
    <property type="term" value="P:phosphorelay signal transduction system"/>
    <property type="evidence" value="ECO:0007669"/>
    <property type="project" value="InterPro"/>
</dbReference>
<dbReference type="PROSITE" id="PS50110">
    <property type="entry name" value="RESPONSE_REGULATORY"/>
    <property type="match status" value="1"/>
</dbReference>
<dbReference type="AlphaFoldDB" id="A0A1B7NQG4"/>
<evidence type="ECO:0000313" key="4">
    <source>
        <dbReference type="Proteomes" id="UP000091918"/>
    </source>
</evidence>
<dbReference type="SUPFAM" id="SSF52172">
    <property type="entry name" value="CheY-like"/>
    <property type="match status" value="1"/>
</dbReference>
<keyword evidence="1" id="KW-0597">Phosphoprotein</keyword>
<name>A0A1B7NQG4_9EURO</name>
<feature type="domain" description="Response regulatory" evidence="2">
    <location>
        <begin position="1"/>
        <end position="115"/>
    </location>
</feature>
<evidence type="ECO:0000256" key="1">
    <source>
        <dbReference type="PROSITE-ProRule" id="PRU00169"/>
    </source>
</evidence>
<dbReference type="EMBL" id="LGUA01001172">
    <property type="protein sequence ID" value="OAX79071.1"/>
    <property type="molecule type" value="Genomic_DNA"/>
</dbReference>
<dbReference type="STRING" id="1658172.A0A1B7NQG4"/>
<dbReference type="InterPro" id="IPR011006">
    <property type="entry name" value="CheY-like_superfamily"/>
</dbReference>
<proteinExistence type="predicted"/>
<accession>A0A1B7NQG4</accession>
<organism evidence="3 4">
    <name type="scientific">Emergomyces africanus</name>
    <dbReference type="NCBI Taxonomy" id="1955775"/>
    <lineage>
        <taxon>Eukaryota</taxon>
        <taxon>Fungi</taxon>
        <taxon>Dikarya</taxon>
        <taxon>Ascomycota</taxon>
        <taxon>Pezizomycotina</taxon>
        <taxon>Eurotiomycetes</taxon>
        <taxon>Eurotiomycetidae</taxon>
        <taxon>Onygenales</taxon>
        <taxon>Ajellomycetaceae</taxon>
        <taxon>Emergomyces</taxon>
    </lineage>
</organism>
<comment type="caution">
    <text evidence="3">The sequence shown here is derived from an EMBL/GenBank/DDBJ whole genome shotgun (WGS) entry which is preliminary data.</text>
</comment>
<dbReference type="InterPro" id="IPR001789">
    <property type="entry name" value="Sig_transdc_resp-reg_receiver"/>
</dbReference>
<sequence length="161" mass="17871">MVEKVGVTFDVATDSRQALEHLAQCIHGQYLTRPDIIFMDEGRGTVYGPKTTHIIRTQPLFSTDPKTNATPIIALTRTGIPPASFKHLWPFFVRDGKIYRPIKMIDVLRALKSVKFNLVPVAMVGCAGNNALFPGHNNGLVKTPIWGPQPLRKYPGPRALL</sequence>
<reference evidence="3 4" key="1">
    <citation type="submission" date="2015-07" db="EMBL/GenBank/DDBJ databases">
        <title>Emmonsia species relationships and genome sequence.</title>
        <authorList>
            <person name="Cuomo C.A."/>
            <person name="Schwartz I.S."/>
            <person name="Kenyon C."/>
            <person name="de Hoog G.S."/>
            <person name="Govender N.P."/>
            <person name="Botha A."/>
            <person name="Moreno L."/>
            <person name="de Vries M."/>
            <person name="Munoz J.F."/>
            <person name="Stielow J.B."/>
        </authorList>
    </citation>
    <scope>NUCLEOTIDE SEQUENCE [LARGE SCALE GENOMIC DNA]</scope>
    <source>
        <strain evidence="3 4">CBS 136260</strain>
    </source>
</reference>
<keyword evidence="4" id="KW-1185">Reference proteome</keyword>
<dbReference type="Proteomes" id="UP000091918">
    <property type="component" value="Unassembled WGS sequence"/>
</dbReference>
<gene>
    <name evidence="3" type="ORF">ACJ72_06611</name>
</gene>
<dbReference type="OrthoDB" id="60033at2759"/>
<protein>
    <recommendedName>
        <fullName evidence="2">Response regulatory domain-containing protein</fullName>
    </recommendedName>
</protein>
<dbReference type="Gene3D" id="3.40.50.2300">
    <property type="match status" value="1"/>
</dbReference>
<evidence type="ECO:0000259" key="2">
    <source>
        <dbReference type="PROSITE" id="PS50110"/>
    </source>
</evidence>
<feature type="modified residue" description="4-aspartylphosphate" evidence="1">
    <location>
        <position position="40"/>
    </location>
</feature>